<evidence type="ECO:0000313" key="2">
    <source>
        <dbReference type="Proteomes" id="UP000615446"/>
    </source>
</evidence>
<name>A0A8H3LS09_9GLOM</name>
<sequence length="131" mass="14666">MAILVTSVNIDGLTVLSLVVLVYKGHTMFCGSGARFYWSIIELSFQYAGNFLTTIGYAQPSFRVAKSFIYDILLVDISDLITQFTLYVNRKKRLGDDDDVITVENAEFESIEAEEDSTLSLFGIEIKGKVM</sequence>
<dbReference type="EMBL" id="BLAL01000194">
    <property type="protein sequence ID" value="GES90298.1"/>
    <property type="molecule type" value="Genomic_DNA"/>
</dbReference>
<dbReference type="AlphaFoldDB" id="A0A8H3LS09"/>
<accession>A0A8H3LS09</accession>
<proteinExistence type="predicted"/>
<comment type="caution">
    <text evidence="1">The sequence shown here is derived from an EMBL/GenBank/DDBJ whole genome shotgun (WGS) entry which is preliminary data.</text>
</comment>
<evidence type="ECO:0000313" key="1">
    <source>
        <dbReference type="EMBL" id="GES90298.1"/>
    </source>
</evidence>
<gene>
    <name evidence="1" type="ORF">RCL2_001715700</name>
</gene>
<dbReference type="Proteomes" id="UP000615446">
    <property type="component" value="Unassembled WGS sequence"/>
</dbReference>
<dbReference type="OrthoDB" id="2319154at2759"/>
<reference evidence="1" key="1">
    <citation type="submission" date="2019-10" db="EMBL/GenBank/DDBJ databases">
        <title>Conservation and host-specific expression of non-tandemly repeated heterogenous ribosome RNA gene in arbuscular mycorrhizal fungi.</title>
        <authorList>
            <person name="Maeda T."/>
            <person name="Kobayashi Y."/>
            <person name="Nakagawa T."/>
            <person name="Ezawa T."/>
            <person name="Yamaguchi K."/>
            <person name="Bino T."/>
            <person name="Nishimoto Y."/>
            <person name="Shigenobu S."/>
            <person name="Kawaguchi M."/>
        </authorList>
    </citation>
    <scope>NUCLEOTIDE SEQUENCE</scope>
    <source>
        <strain evidence="1">HR1</strain>
    </source>
</reference>
<protein>
    <submittedName>
        <fullName evidence="1">Uncharacterized protein</fullName>
    </submittedName>
</protein>
<organism evidence="1 2">
    <name type="scientific">Rhizophagus clarus</name>
    <dbReference type="NCBI Taxonomy" id="94130"/>
    <lineage>
        <taxon>Eukaryota</taxon>
        <taxon>Fungi</taxon>
        <taxon>Fungi incertae sedis</taxon>
        <taxon>Mucoromycota</taxon>
        <taxon>Glomeromycotina</taxon>
        <taxon>Glomeromycetes</taxon>
        <taxon>Glomerales</taxon>
        <taxon>Glomeraceae</taxon>
        <taxon>Rhizophagus</taxon>
    </lineage>
</organism>